<keyword evidence="2" id="KW-0808">Transferase</keyword>
<feature type="region of interest" description="Disordered" evidence="8">
    <location>
        <begin position="1100"/>
        <end position="1124"/>
    </location>
</feature>
<evidence type="ECO:0000313" key="10">
    <source>
        <dbReference type="Proteomes" id="UP000095282"/>
    </source>
</evidence>
<evidence type="ECO:0000313" key="11">
    <source>
        <dbReference type="WBParaSite" id="Csp11.Scaffold602.g5476.t1"/>
    </source>
</evidence>
<dbReference type="PROSITE" id="PS51873">
    <property type="entry name" value="TRIAD"/>
    <property type="match status" value="1"/>
</dbReference>
<reference evidence="11" key="1">
    <citation type="submission" date="2016-11" db="UniProtKB">
        <authorList>
            <consortium name="WormBaseParasite"/>
        </authorList>
    </citation>
    <scope>IDENTIFICATION</scope>
</reference>
<evidence type="ECO:0000256" key="7">
    <source>
        <dbReference type="ARBA" id="ARBA00022833"/>
    </source>
</evidence>
<dbReference type="InterPro" id="IPR044066">
    <property type="entry name" value="TRIAD_supradom"/>
</dbReference>
<dbReference type="Pfam" id="PF01485">
    <property type="entry name" value="IBR"/>
    <property type="match status" value="1"/>
</dbReference>
<dbReference type="PANTHER" id="PTHR22770">
    <property type="entry name" value="UBIQUITIN CONJUGATING ENZYME 7 INTERACTING PROTEIN-RELATED"/>
    <property type="match status" value="1"/>
</dbReference>
<evidence type="ECO:0000256" key="1">
    <source>
        <dbReference type="ARBA" id="ARBA00004906"/>
    </source>
</evidence>
<proteinExistence type="predicted"/>
<organism evidence="10 11">
    <name type="scientific">Caenorhabditis tropicalis</name>
    <dbReference type="NCBI Taxonomy" id="1561998"/>
    <lineage>
        <taxon>Eukaryota</taxon>
        <taxon>Metazoa</taxon>
        <taxon>Ecdysozoa</taxon>
        <taxon>Nematoda</taxon>
        <taxon>Chromadorea</taxon>
        <taxon>Rhabditida</taxon>
        <taxon>Rhabditina</taxon>
        <taxon>Rhabditomorpha</taxon>
        <taxon>Rhabditoidea</taxon>
        <taxon>Rhabditidae</taxon>
        <taxon>Peloderinae</taxon>
        <taxon>Caenorhabditis</taxon>
    </lineage>
</organism>
<dbReference type="AlphaFoldDB" id="A0A1I7TFN8"/>
<dbReference type="GO" id="GO:0071797">
    <property type="term" value="C:LUBAC complex"/>
    <property type="evidence" value="ECO:0007669"/>
    <property type="project" value="TreeGrafter"/>
</dbReference>
<keyword evidence="6" id="KW-0833">Ubl conjugation pathway</keyword>
<dbReference type="InterPro" id="IPR051628">
    <property type="entry name" value="LUBAC_E3_Ligases"/>
</dbReference>
<dbReference type="InterPro" id="IPR002867">
    <property type="entry name" value="IBR_dom"/>
</dbReference>
<dbReference type="eggNOG" id="KOG1812">
    <property type="taxonomic scope" value="Eukaryota"/>
</dbReference>
<dbReference type="WBParaSite" id="Csp11.Scaffold602.g5476.t1">
    <property type="protein sequence ID" value="Csp11.Scaffold602.g5476.t1"/>
    <property type="gene ID" value="Csp11.Scaffold602.g5476"/>
</dbReference>
<feature type="compositionally biased region" description="Acidic residues" evidence="8">
    <location>
        <begin position="1042"/>
        <end position="1053"/>
    </location>
</feature>
<name>A0A1I7TFN8_9PELO</name>
<dbReference type="Gene3D" id="3.30.40.10">
    <property type="entry name" value="Zinc/RING finger domain, C3HC4 (zinc finger)"/>
    <property type="match status" value="1"/>
</dbReference>
<protein>
    <submittedName>
        <fullName evidence="11">RING-type domain-containing protein</fullName>
    </submittedName>
</protein>
<dbReference type="CDD" id="cd22585">
    <property type="entry name" value="Rcat_RBR_DEAH12-like"/>
    <property type="match status" value="1"/>
</dbReference>
<dbReference type="Proteomes" id="UP000095282">
    <property type="component" value="Unplaced"/>
</dbReference>
<evidence type="ECO:0000259" key="9">
    <source>
        <dbReference type="PROSITE" id="PS51873"/>
    </source>
</evidence>
<dbReference type="GO" id="GO:0008270">
    <property type="term" value="F:zinc ion binding"/>
    <property type="evidence" value="ECO:0007669"/>
    <property type="project" value="UniProtKB-KW"/>
</dbReference>
<dbReference type="SUPFAM" id="SSF57850">
    <property type="entry name" value="RING/U-box"/>
    <property type="match status" value="3"/>
</dbReference>
<evidence type="ECO:0000256" key="6">
    <source>
        <dbReference type="ARBA" id="ARBA00022786"/>
    </source>
</evidence>
<evidence type="ECO:0000256" key="8">
    <source>
        <dbReference type="SAM" id="MobiDB-lite"/>
    </source>
</evidence>
<feature type="domain" description="RING-type" evidence="9">
    <location>
        <begin position="789"/>
        <end position="1016"/>
    </location>
</feature>
<dbReference type="GO" id="GO:0043130">
    <property type="term" value="F:ubiquitin binding"/>
    <property type="evidence" value="ECO:0007669"/>
    <property type="project" value="TreeGrafter"/>
</dbReference>
<keyword evidence="5" id="KW-0863">Zinc-finger</keyword>
<dbReference type="GO" id="GO:0004842">
    <property type="term" value="F:ubiquitin-protein transferase activity"/>
    <property type="evidence" value="ECO:0007669"/>
    <property type="project" value="TreeGrafter"/>
</dbReference>
<dbReference type="Pfam" id="PF22191">
    <property type="entry name" value="IBR_1"/>
    <property type="match status" value="1"/>
</dbReference>
<evidence type="ECO:0000256" key="3">
    <source>
        <dbReference type="ARBA" id="ARBA00022723"/>
    </source>
</evidence>
<dbReference type="STRING" id="1561998.A0A1I7TFN8"/>
<feature type="region of interest" description="Disordered" evidence="8">
    <location>
        <begin position="1040"/>
        <end position="1059"/>
    </location>
</feature>
<dbReference type="PANTHER" id="PTHR22770:SF13">
    <property type="entry name" value="RING-TYPE DOMAIN-CONTAINING PROTEIN"/>
    <property type="match status" value="1"/>
</dbReference>
<dbReference type="GO" id="GO:0097039">
    <property type="term" value="P:protein linear polyubiquitination"/>
    <property type="evidence" value="ECO:0007669"/>
    <property type="project" value="TreeGrafter"/>
</dbReference>
<keyword evidence="7" id="KW-0862">Zinc</keyword>
<comment type="pathway">
    <text evidence="1">Protein modification; protein ubiquitination.</text>
</comment>
<dbReference type="CDD" id="cd20335">
    <property type="entry name" value="BRcat_RBR"/>
    <property type="match status" value="1"/>
</dbReference>
<evidence type="ECO:0000256" key="4">
    <source>
        <dbReference type="ARBA" id="ARBA00022737"/>
    </source>
</evidence>
<evidence type="ECO:0000256" key="5">
    <source>
        <dbReference type="ARBA" id="ARBA00022771"/>
    </source>
</evidence>
<dbReference type="GO" id="GO:0043161">
    <property type="term" value="P:proteasome-mediated ubiquitin-dependent protein catabolic process"/>
    <property type="evidence" value="ECO:0007669"/>
    <property type="project" value="TreeGrafter"/>
</dbReference>
<keyword evidence="3" id="KW-0479">Metal-binding</keyword>
<accession>A0A1I7TFN8</accession>
<sequence>MYSQWQRQDVQINRDPHVIVDDWNEWKPSEQEIAYAHFQERQQKKYFQTVLAPMKVRFSRQWCSCLMDISDSQRPKLVEDPAASFLGRSIPKKAVVINKVFGSSPDTKSIDLIQRRLLIKIRTGMHSANWMREAVLYPLSAEQLQRVQDYSFHLPRGYTWRFLVNNSVAFLLVSTQQSKENTISVIEKVLRTKSLEPDVITLSEPSSAVEMDLQYGKDPTFVMETSESRFALVFDEMADGKETSTPQKFYEMKLNCHLLHNRLITDPEKRWMEVKLQRYDLRSRPIRLLEFRSSEEKNKAMETGGVEFLDLLYCDSMFNYQEHHDTVHLYIDHDMAKKSIYGVAVTVRHETQKEILENVFKEHRLSVHYFNGDKKDMDMRYKTSTKTMVLQDFPHHLNHYEARARLVNKIIELNNIAVDKVEFHTEKIVPKPFAKKESLLKKIEYDLYRIGHEHNIYRPIDQPWIESLNGDLGARHFLELVKERGDVPWKVSRKVETSKKGSAAHQERFTVHFKNIPTALTFIEKILLESFEGSVFGMDGRDRTGTKLTPCFRQSFAISRTLRSACNHQLHTLDKSIREVFPILSRNNDPLMEEPEAQYYAVRLFDEWKEGNDCGIIGVMGWNPNAVRHFSMKLKEVFAPKIFDAKEECPSLLFGIGELYVMSLAEKYGTLVVEVDKFNEHIKLIGDQTDAALSDLQNYSKERKNIEIAAEIPAHFPFLNPSIKEFMFPEVLEDLRKACGIRYLVFDLKRAIFQFEGHIEAYEELMKFLEKISAEIFKKETMNFRGQVPNETCLTCWTEISSSTDFYRFRCGHVMCRQCTNAKIRNISFVDTKIVCSQEGCEKFVAPSDIKRIILGGPNRIHDLDTEKLAQLNREVKSAVFSLTRDVINCTTTDCNGILWKSDGPLDEYKNCGACDRQYCRKCLADPHTGTSCEEYDNLRQPDYSMAAYMRENGEDSVKKCPHCQMYAEKISGCNHVQCAKCSTHFCWVCLYFELGKGCQVIYAHMTDVHGGNGLENMNPADFEDADLELQRAIENGFWVDSDTDDDEEDENVNDDRRNREHYGDAFVDNFLRDGVAGGARGRLRRRRRMNRNMIVPLVAHPQPRARSPPRPRTPPRPRPFEELPEVLRDIVPRDQEEMYINFINTANTVEQQLLFIQEAIENLRPDVE</sequence>
<keyword evidence="4" id="KW-0677">Repeat</keyword>
<dbReference type="Gene3D" id="1.20.120.1750">
    <property type="match status" value="1"/>
</dbReference>
<evidence type="ECO:0000256" key="2">
    <source>
        <dbReference type="ARBA" id="ARBA00022679"/>
    </source>
</evidence>
<keyword evidence="10" id="KW-1185">Reference proteome</keyword>
<dbReference type="InterPro" id="IPR013083">
    <property type="entry name" value="Znf_RING/FYVE/PHD"/>
</dbReference>